<dbReference type="AlphaFoldDB" id="A0A0P0WIQ1"/>
<dbReference type="InParanoid" id="A0A0P0WIQ1"/>
<feature type="compositionally biased region" description="Polar residues" evidence="1">
    <location>
        <begin position="123"/>
        <end position="136"/>
    </location>
</feature>
<protein>
    <submittedName>
        <fullName evidence="2">Os05g0178050 protein</fullName>
    </submittedName>
</protein>
<sequence>MELVASSPVFASNPKIALPLARTTARFFPSHSCPTISCTHANSIFPFMRSSFISMDILFRTYQIYLTQHQGKKAQNNTHGSMEFNTLILAAGEGVEGQVSVEPLPLVVELEATHQFGDGEQGSKPSLSDGASWSRH</sequence>
<dbReference type="Proteomes" id="UP000059680">
    <property type="component" value="Chromosome 5"/>
</dbReference>
<evidence type="ECO:0000313" key="2">
    <source>
        <dbReference type="EMBL" id="BAS92533.1"/>
    </source>
</evidence>
<reference evidence="3" key="1">
    <citation type="journal article" date="2005" name="Nature">
        <title>The map-based sequence of the rice genome.</title>
        <authorList>
            <consortium name="International rice genome sequencing project (IRGSP)"/>
            <person name="Matsumoto T."/>
            <person name="Wu J."/>
            <person name="Kanamori H."/>
            <person name="Katayose Y."/>
            <person name="Fujisawa M."/>
            <person name="Namiki N."/>
            <person name="Mizuno H."/>
            <person name="Yamamoto K."/>
            <person name="Antonio B.A."/>
            <person name="Baba T."/>
            <person name="Sakata K."/>
            <person name="Nagamura Y."/>
            <person name="Aoki H."/>
            <person name="Arikawa K."/>
            <person name="Arita K."/>
            <person name="Bito T."/>
            <person name="Chiden Y."/>
            <person name="Fujitsuka N."/>
            <person name="Fukunaka R."/>
            <person name="Hamada M."/>
            <person name="Harada C."/>
            <person name="Hayashi A."/>
            <person name="Hijishita S."/>
            <person name="Honda M."/>
            <person name="Hosokawa S."/>
            <person name="Ichikawa Y."/>
            <person name="Idonuma A."/>
            <person name="Iijima M."/>
            <person name="Ikeda M."/>
            <person name="Ikeno M."/>
            <person name="Ito K."/>
            <person name="Ito S."/>
            <person name="Ito T."/>
            <person name="Ito Y."/>
            <person name="Ito Y."/>
            <person name="Iwabuchi A."/>
            <person name="Kamiya K."/>
            <person name="Karasawa W."/>
            <person name="Kurita K."/>
            <person name="Katagiri S."/>
            <person name="Kikuta A."/>
            <person name="Kobayashi H."/>
            <person name="Kobayashi N."/>
            <person name="Machita K."/>
            <person name="Maehara T."/>
            <person name="Masukawa M."/>
            <person name="Mizubayashi T."/>
            <person name="Mukai Y."/>
            <person name="Nagasaki H."/>
            <person name="Nagata Y."/>
            <person name="Naito S."/>
            <person name="Nakashima M."/>
            <person name="Nakama Y."/>
            <person name="Nakamichi Y."/>
            <person name="Nakamura M."/>
            <person name="Meguro A."/>
            <person name="Negishi M."/>
            <person name="Ohta I."/>
            <person name="Ohta T."/>
            <person name="Okamoto M."/>
            <person name="Ono N."/>
            <person name="Saji S."/>
            <person name="Sakaguchi M."/>
            <person name="Sakai K."/>
            <person name="Shibata M."/>
            <person name="Shimokawa T."/>
            <person name="Song J."/>
            <person name="Takazaki Y."/>
            <person name="Terasawa K."/>
            <person name="Tsugane M."/>
            <person name="Tsuji K."/>
            <person name="Ueda S."/>
            <person name="Waki K."/>
            <person name="Yamagata H."/>
            <person name="Yamamoto M."/>
            <person name="Yamamoto S."/>
            <person name="Yamane H."/>
            <person name="Yoshiki S."/>
            <person name="Yoshihara R."/>
            <person name="Yukawa K."/>
            <person name="Zhong H."/>
            <person name="Yano M."/>
            <person name="Yuan Q."/>
            <person name="Ouyang S."/>
            <person name="Liu J."/>
            <person name="Jones K.M."/>
            <person name="Gansberger K."/>
            <person name="Moffat K."/>
            <person name="Hill J."/>
            <person name="Bera J."/>
            <person name="Fadrosh D."/>
            <person name="Jin S."/>
            <person name="Johri S."/>
            <person name="Kim M."/>
            <person name="Overton L."/>
            <person name="Reardon M."/>
            <person name="Tsitrin T."/>
            <person name="Vuong H."/>
            <person name="Weaver B."/>
            <person name="Ciecko A."/>
            <person name="Tallon L."/>
            <person name="Jackson J."/>
            <person name="Pai G."/>
            <person name="Aken S.V."/>
            <person name="Utterback T."/>
            <person name="Reidmuller S."/>
            <person name="Feldblyum T."/>
            <person name="Hsiao J."/>
            <person name="Zismann V."/>
            <person name="Iobst S."/>
            <person name="de Vazeille A.R."/>
            <person name="Buell C.R."/>
            <person name="Ying K."/>
            <person name="Li Y."/>
            <person name="Lu T."/>
            <person name="Huang Y."/>
            <person name="Zhao Q."/>
            <person name="Feng Q."/>
            <person name="Zhang L."/>
            <person name="Zhu J."/>
            <person name="Weng Q."/>
            <person name="Mu J."/>
            <person name="Lu Y."/>
            <person name="Fan D."/>
            <person name="Liu Y."/>
            <person name="Guan J."/>
            <person name="Zhang Y."/>
            <person name="Yu S."/>
            <person name="Liu X."/>
            <person name="Zhang Y."/>
            <person name="Hong G."/>
            <person name="Han B."/>
            <person name="Choisne N."/>
            <person name="Demange N."/>
            <person name="Orjeda G."/>
            <person name="Samain S."/>
            <person name="Cattolico L."/>
            <person name="Pelletier E."/>
            <person name="Couloux A."/>
            <person name="Segurens B."/>
            <person name="Wincker P."/>
            <person name="D'Hont A."/>
            <person name="Scarpelli C."/>
            <person name="Weissenbach J."/>
            <person name="Salanoubat M."/>
            <person name="Quetier F."/>
            <person name="Yu Y."/>
            <person name="Kim H.R."/>
            <person name="Rambo T."/>
            <person name="Currie J."/>
            <person name="Collura K."/>
            <person name="Luo M."/>
            <person name="Yang T."/>
            <person name="Ammiraju J.S.S."/>
            <person name="Engler F."/>
            <person name="Soderlund C."/>
            <person name="Wing R.A."/>
            <person name="Palmer L.E."/>
            <person name="de la Bastide M."/>
            <person name="Spiegel L."/>
            <person name="Nascimento L."/>
            <person name="Zutavern T."/>
            <person name="O'Shaughnessy A."/>
            <person name="Dike S."/>
            <person name="Dedhia N."/>
            <person name="Preston R."/>
            <person name="Balija V."/>
            <person name="McCombie W.R."/>
            <person name="Chow T."/>
            <person name="Chen H."/>
            <person name="Chung M."/>
            <person name="Chen C."/>
            <person name="Shaw J."/>
            <person name="Wu H."/>
            <person name="Hsiao K."/>
            <person name="Chao Y."/>
            <person name="Chu M."/>
            <person name="Cheng C."/>
            <person name="Hour A."/>
            <person name="Lee P."/>
            <person name="Lin S."/>
            <person name="Lin Y."/>
            <person name="Liou J."/>
            <person name="Liu S."/>
            <person name="Hsing Y."/>
            <person name="Raghuvanshi S."/>
            <person name="Mohanty A."/>
            <person name="Bharti A.K."/>
            <person name="Gaur A."/>
            <person name="Gupta V."/>
            <person name="Kumar D."/>
            <person name="Ravi V."/>
            <person name="Vij S."/>
            <person name="Kapur A."/>
            <person name="Khurana P."/>
            <person name="Khurana P."/>
            <person name="Khurana J.P."/>
            <person name="Tyagi A.K."/>
            <person name="Gaikwad K."/>
            <person name="Singh A."/>
            <person name="Dalal V."/>
            <person name="Srivastava S."/>
            <person name="Dixit A."/>
            <person name="Pal A.K."/>
            <person name="Ghazi I.A."/>
            <person name="Yadav M."/>
            <person name="Pandit A."/>
            <person name="Bhargava A."/>
            <person name="Sureshbabu K."/>
            <person name="Batra K."/>
            <person name="Sharma T.R."/>
            <person name="Mohapatra T."/>
            <person name="Singh N.K."/>
            <person name="Messing J."/>
            <person name="Nelson A.B."/>
            <person name="Fuks G."/>
            <person name="Kavchok S."/>
            <person name="Keizer G."/>
            <person name="Linton E."/>
            <person name="Llaca V."/>
            <person name="Song R."/>
            <person name="Tanyolac B."/>
            <person name="Young S."/>
            <person name="Ho-Il K."/>
            <person name="Hahn J.H."/>
            <person name="Sangsakoo G."/>
            <person name="Vanavichit A."/>
            <person name="de Mattos Luiz.A.T."/>
            <person name="Zimmer P.D."/>
            <person name="Malone G."/>
            <person name="Dellagostin O."/>
            <person name="de Oliveira A.C."/>
            <person name="Bevan M."/>
            <person name="Bancroft I."/>
            <person name="Minx P."/>
            <person name="Cordum H."/>
            <person name="Wilson R."/>
            <person name="Cheng Z."/>
            <person name="Jin W."/>
            <person name="Jiang J."/>
            <person name="Leong S.A."/>
            <person name="Iwama H."/>
            <person name="Gojobori T."/>
            <person name="Itoh T."/>
            <person name="Niimura Y."/>
            <person name="Fujii Y."/>
            <person name="Habara T."/>
            <person name="Sakai H."/>
            <person name="Sato Y."/>
            <person name="Wilson G."/>
            <person name="Kumar K."/>
            <person name="McCouch S."/>
            <person name="Juretic N."/>
            <person name="Hoen D."/>
            <person name="Wright S."/>
            <person name="Bruskiewich R."/>
            <person name="Bureau T."/>
            <person name="Miyao A."/>
            <person name="Hirochika H."/>
            <person name="Nishikawa T."/>
            <person name="Kadowaki K."/>
            <person name="Sugiura M."/>
            <person name="Burr B."/>
            <person name="Sasaki T."/>
        </authorList>
    </citation>
    <scope>NUCLEOTIDE SEQUENCE [LARGE SCALE GENOMIC DNA]</scope>
    <source>
        <strain evidence="3">cv. Nipponbare</strain>
    </source>
</reference>
<keyword evidence="3" id="KW-1185">Reference proteome</keyword>
<reference evidence="2 3" key="3">
    <citation type="journal article" date="2013" name="Rice">
        <title>Improvement of the Oryza sativa Nipponbare reference genome using next generation sequence and optical map data.</title>
        <authorList>
            <person name="Kawahara Y."/>
            <person name="de la Bastide M."/>
            <person name="Hamilton J.P."/>
            <person name="Kanamori H."/>
            <person name="McCombie W.R."/>
            <person name="Ouyang S."/>
            <person name="Schwartz D.C."/>
            <person name="Tanaka T."/>
            <person name="Wu J."/>
            <person name="Zhou S."/>
            <person name="Childs K.L."/>
            <person name="Davidson R.M."/>
            <person name="Lin H."/>
            <person name="Quesada-Ocampo L."/>
            <person name="Vaillancourt B."/>
            <person name="Sakai H."/>
            <person name="Lee S.S."/>
            <person name="Kim J."/>
            <person name="Numa H."/>
            <person name="Itoh T."/>
            <person name="Buell C.R."/>
            <person name="Matsumoto T."/>
        </authorList>
    </citation>
    <scope>NUCLEOTIDE SEQUENCE [LARGE SCALE GENOMIC DNA]</scope>
    <source>
        <strain evidence="3">cv. Nipponbare</strain>
    </source>
</reference>
<dbReference type="PaxDb" id="39947-A0A0P0WIQ1"/>
<feature type="region of interest" description="Disordered" evidence="1">
    <location>
        <begin position="115"/>
        <end position="136"/>
    </location>
</feature>
<proteinExistence type="predicted"/>
<evidence type="ECO:0000313" key="3">
    <source>
        <dbReference type="Proteomes" id="UP000059680"/>
    </source>
</evidence>
<dbReference type="EMBL" id="AP014961">
    <property type="protein sequence ID" value="BAS92533.1"/>
    <property type="molecule type" value="Genomic_DNA"/>
</dbReference>
<gene>
    <name evidence="2" type="ordered locus">Os05g0178050</name>
    <name evidence="2" type="ORF">OSNPB_050178050</name>
</gene>
<organism evidence="2 3">
    <name type="scientific">Oryza sativa subsp. japonica</name>
    <name type="common">Rice</name>
    <dbReference type="NCBI Taxonomy" id="39947"/>
    <lineage>
        <taxon>Eukaryota</taxon>
        <taxon>Viridiplantae</taxon>
        <taxon>Streptophyta</taxon>
        <taxon>Embryophyta</taxon>
        <taxon>Tracheophyta</taxon>
        <taxon>Spermatophyta</taxon>
        <taxon>Magnoliopsida</taxon>
        <taxon>Liliopsida</taxon>
        <taxon>Poales</taxon>
        <taxon>Poaceae</taxon>
        <taxon>BOP clade</taxon>
        <taxon>Oryzoideae</taxon>
        <taxon>Oryzeae</taxon>
        <taxon>Oryzinae</taxon>
        <taxon>Oryza</taxon>
        <taxon>Oryza sativa</taxon>
    </lineage>
</organism>
<name>A0A0P0WIQ1_ORYSJ</name>
<reference evidence="2 3" key="2">
    <citation type="journal article" date="2013" name="Plant Cell Physiol.">
        <title>Rice Annotation Project Database (RAP-DB): an integrative and interactive database for rice genomics.</title>
        <authorList>
            <person name="Sakai H."/>
            <person name="Lee S.S."/>
            <person name="Tanaka T."/>
            <person name="Numa H."/>
            <person name="Kim J."/>
            <person name="Kawahara Y."/>
            <person name="Wakimoto H."/>
            <person name="Yang C.C."/>
            <person name="Iwamoto M."/>
            <person name="Abe T."/>
            <person name="Yamada Y."/>
            <person name="Muto A."/>
            <person name="Inokuchi H."/>
            <person name="Ikemura T."/>
            <person name="Matsumoto T."/>
            <person name="Sasaki T."/>
            <person name="Itoh T."/>
        </authorList>
    </citation>
    <scope>NUCLEOTIDE SEQUENCE [LARGE SCALE GENOMIC DNA]</scope>
    <source>
        <strain evidence="3">cv. Nipponbare</strain>
    </source>
</reference>
<evidence type="ECO:0000256" key="1">
    <source>
        <dbReference type="SAM" id="MobiDB-lite"/>
    </source>
</evidence>
<accession>A0A0P0WIQ1</accession>